<dbReference type="PANTHER" id="PTHR10373:SF32">
    <property type="entry name" value="TRANSCRIPTION FACTOR 7-LIKE 2"/>
    <property type="match status" value="1"/>
</dbReference>
<dbReference type="EMBL" id="SGJD01000306">
    <property type="protein sequence ID" value="KAB0405727.1"/>
    <property type="molecule type" value="Genomic_DNA"/>
</dbReference>
<keyword evidence="8" id="KW-0805">Transcription regulation</keyword>
<dbReference type="Pfam" id="PF08347">
    <property type="entry name" value="CTNNB1_binding"/>
    <property type="match status" value="2"/>
</dbReference>
<evidence type="ECO:0000256" key="16">
    <source>
        <dbReference type="ARBA" id="ARBA00046280"/>
    </source>
</evidence>
<feature type="compositionally biased region" description="Acidic residues" evidence="22">
    <location>
        <begin position="396"/>
        <end position="408"/>
    </location>
</feature>
<dbReference type="GO" id="GO:0006886">
    <property type="term" value="P:intracellular protein transport"/>
    <property type="evidence" value="ECO:0007669"/>
    <property type="project" value="InterPro"/>
</dbReference>
<name>A0A6A1QEH4_BALPH</name>
<dbReference type="GO" id="GO:0071664">
    <property type="term" value="C:catenin-TCF7L2 complex"/>
    <property type="evidence" value="ECO:0007669"/>
    <property type="project" value="TreeGrafter"/>
</dbReference>
<dbReference type="GO" id="GO:0060070">
    <property type="term" value="P:canonical Wnt signaling pathway"/>
    <property type="evidence" value="ECO:0007669"/>
    <property type="project" value="TreeGrafter"/>
</dbReference>
<feature type="domain" description="CTNNB1 binding N-teminal" evidence="24">
    <location>
        <begin position="604"/>
        <end position="681"/>
    </location>
</feature>
<evidence type="ECO:0000256" key="18">
    <source>
        <dbReference type="ARBA" id="ARBA00071612"/>
    </source>
</evidence>
<dbReference type="GO" id="GO:1990907">
    <property type="term" value="C:beta-catenin-TCF complex"/>
    <property type="evidence" value="ECO:0007669"/>
    <property type="project" value="TreeGrafter"/>
</dbReference>
<sequence>NSLMLLFVSDEKKQVVANVEKQLEEAKELLEQMDLEVREIPPQSRGMYSNRMRSYKQEMGKLETDFKRSRIAYSDEVRNELLGDDGNSSENQFRFGLAVHKVCQTSATDQGVKSVNLIPQDLKKRAHLLDNTERLERSSRRLEAGYQIAVETALEWPEYTVKPCSNALYPELTLECKKLIDIENGYTEYGNFWKKQTACSYFHASPPPSLPPLMENQWTSSTGDQALQSLEVEQIGQEMLENLSHDREKIQRARERLRETDANLGKSSRVLTGMLRRVKSKSVTGRILHTAQALLRRLEPLPRLQGWQPTFGRRQVPWNRCGEFAEISTSAELISHSKPLPSTHAPCAGNDTGDGAFPDAPERTAGANDSTSQPCEDQEDLWRPPSHLTDGHPGAQEEEIPEADEGEQEEKSSENSSAERDLADVKSSLVNESETNQNSSSDSELHFQSGSTHYSAYKTIEHQIAIQYLQMKWPLLDVQAGTLQSRQALKDARSPSPAHIVNQMTLAVVASDAGGGDYVQDDSGRKPTFFILINGMSFVQVGVEWLVLISETWRRIRTVRGPPCAAVPPHSPPGSCGRREENPGNSLVRGEPGPGGPRLKLASALKSNKVPVVQHPHHVHPLTPLITYSNEHFTPGNPPPHLPADVDPKTGIPRPPHPPDISPYYPLSPGTVGQIPHPLGWQGQPVYPITTGGFRHPYPTALTVNASMSR</sequence>
<reference evidence="25 26" key="1">
    <citation type="journal article" date="2019" name="PLoS ONE">
        <title>Genomic analyses reveal an absence of contemporary introgressive admixture between fin whales and blue whales, despite known hybrids.</title>
        <authorList>
            <person name="Westbury M.V."/>
            <person name="Petersen B."/>
            <person name="Lorenzen E.D."/>
        </authorList>
    </citation>
    <scope>NUCLEOTIDE SEQUENCE [LARGE SCALE GENOMIC DNA]</scope>
    <source>
        <strain evidence="25">FinWhale-01</strain>
    </source>
</reference>
<dbReference type="Gene3D" id="1.20.58.400">
    <property type="entry name" value="t-snare proteins"/>
    <property type="match status" value="1"/>
</dbReference>
<evidence type="ECO:0000256" key="12">
    <source>
        <dbReference type="ARBA" id="ARBA00023136"/>
    </source>
</evidence>
<dbReference type="GO" id="GO:0016197">
    <property type="term" value="P:endosomal transport"/>
    <property type="evidence" value="ECO:0007669"/>
    <property type="project" value="UniProtKB-ARBA"/>
</dbReference>
<evidence type="ECO:0000256" key="10">
    <source>
        <dbReference type="ARBA" id="ARBA00023054"/>
    </source>
</evidence>
<dbReference type="FunFam" id="1.20.58.400:FF:000001">
    <property type="entry name" value="Vesicle transport through interaction with t-SNAREs homolog 1A"/>
    <property type="match status" value="1"/>
</dbReference>
<evidence type="ECO:0000256" key="20">
    <source>
        <dbReference type="ARBA" id="ARBA00082368"/>
    </source>
</evidence>
<evidence type="ECO:0000256" key="22">
    <source>
        <dbReference type="SAM" id="MobiDB-lite"/>
    </source>
</evidence>
<comment type="caution">
    <text evidence="25">The sequence shown here is derived from an EMBL/GenBank/DDBJ whole genome shotgun (WGS) entry which is preliminary data.</text>
</comment>
<feature type="compositionally biased region" description="Basic and acidic residues" evidence="22">
    <location>
        <begin position="409"/>
        <end position="424"/>
    </location>
</feature>
<dbReference type="InterPro" id="IPR007705">
    <property type="entry name" value="Vesicle_trsprt_v-SNARE_N"/>
</dbReference>
<evidence type="ECO:0000256" key="7">
    <source>
        <dbReference type="ARBA" id="ARBA00022989"/>
    </source>
</evidence>
<comment type="subunit">
    <text evidence="17">Interacts with distinct SNARE complexes that contain either STX5 or STX6. Interacts with NAPA and, to a lesser extent, with NAPG. Identified in a complex containing STX6, STX12, VAMP4 and VTI1A.</text>
</comment>
<dbReference type="GO" id="GO:0000981">
    <property type="term" value="F:DNA-binding transcription factor activity, RNA polymerase II-specific"/>
    <property type="evidence" value="ECO:0007669"/>
    <property type="project" value="TreeGrafter"/>
</dbReference>
<keyword evidence="13" id="KW-0010">Activator</keyword>
<evidence type="ECO:0000256" key="17">
    <source>
        <dbReference type="ARBA" id="ARBA00065755"/>
    </source>
</evidence>
<dbReference type="InterPro" id="IPR010989">
    <property type="entry name" value="SNARE"/>
</dbReference>
<protein>
    <recommendedName>
        <fullName evidence="18">Vesicle transport through interaction with t-SNAREs homolog 1A</fullName>
    </recommendedName>
    <alternativeName>
        <fullName evidence="20">Vesicle transport v-SNARE protein Vti1-like 2</fullName>
    </alternativeName>
    <alternativeName>
        <fullName evidence="19">Vti1-rp2</fullName>
    </alternativeName>
</protein>
<evidence type="ECO:0000256" key="13">
    <source>
        <dbReference type="ARBA" id="ARBA00023159"/>
    </source>
</evidence>
<dbReference type="InterPro" id="IPR027397">
    <property type="entry name" value="Catenin-bd_sf"/>
</dbReference>
<dbReference type="GO" id="GO:0061025">
    <property type="term" value="P:membrane fusion"/>
    <property type="evidence" value="ECO:0007669"/>
    <property type="project" value="UniProtKB-ARBA"/>
</dbReference>
<keyword evidence="11" id="KW-0238">DNA-binding</keyword>
<dbReference type="InterPro" id="IPR038407">
    <property type="entry name" value="v-SNARE_N_sf"/>
</dbReference>
<evidence type="ECO:0000313" key="25">
    <source>
        <dbReference type="EMBL" id="KAB0405727.1"/>
    </source>
</evidence>
<evidence type="ECO:0000256" key="4">
    <source>
        <dbReference type="ARBA" id="ARBA00022448"/>
    </source>
</evidence>
<organism evidence="25 26">
    <name type="scientific">Balaenoptera physalus</name>
    <name type="common">Fin whale</name>
    <name type="synonym">Balaena physalus</name>
    <dbReference type="NCBI Taxonomy" id="9770"/>
    <lineage>
        <taxon>Eukaryota</taxon>
        <taxon>Metazoa</taxon>
        <taxon>Chordata</taxon>
        <taxon>Craniata</taxon>
        <taxon>Vertebrata</taxon>
        <taxon>Euteleostomi</taxon>
        <taxon>Mammalia</taxon>
        <taxon>Eutheria</taxon>
        <taxon>Laurasiatheria</taxon>
        <taxon>Artiodactyla</taxon>
        <taxon>Whippomorpha</taxon>
        <taxon>Cetacea</taxon>
        <taxon>Mysticeti</taxon>
        <taxon>Balaenopteridae</taxon>
        <taxon>Balaenoptera</taxon>
    </lineage>
</organism>
<feature type="region of interest" description="Disordered" evidence="22">
    <location>
        <begin position="337"/>
        <end position="447"/>
    </location>
</feature>
<keyword evidence="14" id="KW-0804">Transcription</keyword>
<feature type="coiled-coil region" evidence="21">
    <location>
        <begin position="9"/>
        <end position="39"/>
    </location>
</feature>
<feature type="domain" description="Vesicle transport v-SNARE N-terminal" evidence="23">
    <location>
        <begin position="10"/>
        <end position="69"/>
    </location>
</feature>
<feature type="region of interest" description="Disordered" evidence="22">
    <location>
        <begin position="565"/>
        <end position="596"/>
    </location>
</feature>
<evidence type="ECO:0000256" key="3">
    <source>
        <dbReference type="ARBA" id="ARBA00006108"/>
    </source>
</evidence>
<keyword evidence="12" id="KW-0472">Membrane</keyword>
<evidence type="ECO:0000256" key="1">
    <source>
        <dbReference type="ARBA" id="ARBA00004123"/>
    </source>
</evidence>
<evidence type="ECO:0000256" key="8">
    <source>
        <dbReference type="ARBA" id="ARBA00023015"/>
    </source>
</evidence>
<keyword evidence="9" id="KW-0333">Golgi apparatus</keyword>
<evidence type="ECO:0000313" key="26">
    <source>
        <dbReference type="Proteomes" id="UP000437017"/>
    </source>
</evidence>
<dbReference type="Proteomes" id="UP000437017">
    <property type="component" value="Unassembled WGS sequence"/>
</dbReference>
<keyword evidence="10 21" id="KW-0175">Coiled coil</keyword>
<evidence type="ECO:0000256" key="19">
    <source>
        <dbReference type="ARBA" id="ARBA00081711"/>
    </source>
</evidence>
<keyword evidence="6" id="KW-0653">Protein transport</keyword>
<proteinExistence type="inferred from homology"/>
<evidence type="ECO:0000256" key="9">
    <source>
        <dbReference type="ARBA" id="ARBA00023034"/>
    </source>
</evidence>
<evidence type="ECO:0000256" key="6">
    <source>
        <dbReference type="ARBA" id="ARBA00022927"/>
    </source>
</evidence>
<comment type="subcellular location">
    <subcellularLocation>
        <location evidence="16">Endomembrane system</location>
        <topology evidence="16">Single-pass type IV membrane protein</topology>
    </subcellularLocation>
    <subcellularLocation>
        <location evidence="2">Golgi apparatus membrane</location>
        <topology evidence="2">Single-pass membrane protein</topology>
    </subcellularLocation>
    <subcellularLocation>
        <location evidence="1">Nucleus</location>
    </subcellularLocation>
</comment>
<evidence type="ECO:0000256" key="2">
    <source>
        <dbReference type="ARBA" id="ARBA00004194"/>
    </source>
</evidence>
<feature type="non-terminal residue" evidence="25">
    <location>
        <position position="1"/>
    </location>
</feature>
<keyword evidence="15" id="KW-0539">Nucleus</keyword>
<dbReference type="InterPro" id="IPR024940">
    <property type="entry name" value="TCF/LEF"/>
</dbReference>
<dbReference type="Pfam" id="PF12352">
    <property type="entry name" value="V-SNARE_C"/>
    <property type="match status" value="1"/>
</dbReference>
<dbReference type="Gene3D" id="4.10.900.10">
    <property type="entry name" value="TCF3-CBD (Catenin binding domain)"/>
    <property type="match status" value="1"/>
</dbReference>
<dbReference type="SUPFAM" id="SSF58038">
    <property type="entry name" value="SNARE fusion complex"/>
    <property type="match status" value="1"/>
</dbReference>
<gene>
    <name evidence="25" type="ORF">E2I00_001568</name>
</gene>
<evidence type="ECO:0000259" key="24">
    <source>
        <dbReference type="Pfam" id="PF08347"/>
    </source>
</evidence>
<accession>A0A6A1QEH4</accession>
<evidence type="ECO:0000256" key="15">
    <source>
        <dbReference type="ARBA" id="ARBA00023242"/>
    </source>
</evidence>
<dbReference type="Pfam" id="PF05008">
    <property type="entry name" value="V-SNARE"/>
    <property type="match status" value="1"/>
</dbReference>
<dbReference type="CDD" id="cd15891">
    <property type="entry name" value="SNARE_Vti1a"/>
    <property type="match status" value="1"/>
</dbReference>
<evidence type="ECO:0000256" key="5">
    <source>
        <dbReference type="ARBA" id="ARBA00022692"/>
    </source>
</evidence>
<evidence type="ECO:0000259" key="23">
    <source>
        <dbReference type="Pfam" id="PF05008"/>
    </source>
</evidence>
<dbReference type="InterPro" id="IPR013558">
    <property type="entry name" value="CTNNB1-bd_N"/>
</dbReference>
<keyword evidence="26" id="KW-1185">Reference proteome</keyword>
<dbReference type="GO" id="GO:0000785">
    <property type="term" value="C:chromatin"/>
    <property type="evidence" value="ECO:0007669"/>
    <property type="project" value="TreeGrafter"/>
</dbReference>
<feature type="domain" description="CTNNB1 binding N-teminal" evidence="24">
    <location>
        <begin position="394"/>
        <end position="449"/>
    </location>
</feature>
<keyword evidence="7" id="KW-1133">Transmembrane helix</keyword>
<evidence type="ECO:0000256" key="14">
    <source>
        <dbReference type="ARBA" id="ARBA00023163"/>
    </source>
</evidence>
<dbReference type="AlphaFoldDB" id="A0A6A1QEH4"/>
<comment type="similarity">
    <text evidence="3">Belongs to the VTI1 family.</text>
</comment>
<dbReference type="SUPFAM" id="SSF47661">
    <property type="entry name" value="t-snare proteins"/>
    <property type="match status" value="1"/>
</dbReference>
<dbReference type="FunFam" id="1.20.5.110:FF:000078">
    <property type="entry name" value="Vesicle transport through interaction with t-SNAREs 1A"/>
    <property type="match status" value="1"/>
</dbReference>
<evidence type="ECO:0000256" key="21">
    <source>
        <dbReference type="SAM" id="Coils"/>
    </source>
</evidence>
<keyword evidence="4" id="KW-0813">Transport</keyword>
<feature type="compositionally biased region" description="Polar residues" evidence="22">
    <location>
        <begin position="428"/>
        <end position="447"/>
    </location>
</feature>
<keyword evidence="5" id="KW-0812">Transmembrane</keyword>
<dbReference type="OrthoDB" id="430637at2759"/>
<dbReference type="Gene3D" id="1.20.5.110">
    <property type="match status" value="2"/>
</dbReference>
<dbReference type="GO" id="GO:0000978">
    <property type="term" value="F:RNA polymerase II cis-regulatory region sequence-specific DNA binding"/>
    <property type="evidence" value="ECO:0007669"/>
    <property type="project" value="TreeGrafter"/>
</dbReference>
<dbReference type="GO" id="GO:0000139">
    <property type="term" value="C:Golgi membrane"/>
    <property type="evidence" value="ECO:0007669"/>
    <property type="project" value="UniProtKB-SubCell"/>
</dbReference>
<evidence type="ECO:0000256" key="11">
    <source>
        <dbReference type="ARBA" id="ARBA00023125"/>
    </source>
</evidence>
<dbReference type="PANTHER" id="PTHR10373">
    <property type="entry name" value="TRANSCRIPTION FACTOR 7 FAMILY MEMBER"/>
    <property type="match status" value="1"/>
</dbReference>